<dbReference type="GO" id="GO:0015976">
    <property type="term" value="P:carbon utilization"/>
    <property type="evidence" value="ECO:0007669"/>
    <property type="project" value="EnsemblFungi"/>
</dbReference>
<dbReference type="Pfam" id="PF13233">
    <property type="entry name" value="Complex1_LYR_2"/>
    <property type="match status" value="1"/>
</dbReference>
<accession>W6MJ02</accession>
<evidence type="ECO:0000256" key="4">
    <source>
        <dbReference type="ARBA" id="ARBA00023128"/>
    </source>
</evidence>
<dbReference type="RefSeq" id="XP_022458487.1">
    <property type="nucleotide sequence ID" value="XM_022602710.1"/>
</dbReference>
<dbReference type="GO" id="GO:0006111">
    <property type="term" value="P:regulation of gluconeogenesis"/>
    <property type="evidence" value="ECO:0007669"/>
    <property type="project" value="EnsemblFungi"/>
</dbReference>
<dbReference type="EMBL" id="HG793127">
    <property type="protein sequence ID" value="CDK26484.1"/>
    <property type="molecule type" value="Genomic_DNA"/>
</dbReference>
<dbReference type="HOGENOM" id="CLU_102310_1_1_1"/>
<dbReference type="AlphaFoldDB" id="W6MJ02"/>
<name>W6MJ02_9ASCO</name>
<comment type="subcellular location">
    <subcellularLocation>
        <location evidence="1 6">Mitochondrion matrix</location>
    </subcellularLocation>
</comment>
<dbReference type="OrthoDB" id="278329at2759"/>
<comment type="similarity">
    <text evidence="2 6">Belongs to the complex I LYR family. SDHAF3 subfamily.</text>
</comment>
<protein>
    <recommendedName>
        <fullName evidence="6">Succinate dehydrogenase assembly factor 3</fullName>
        <shortName evidence="6">SDH assembly factor 3</shortName>
        <shortName evidence="6">SDHAF3</shortName>
    </recommendedName>
</protein>
<proteinExistence type="inferred from homology"/>
<comment type="function">
    <text evidence="6">Plays an essential role in the assembly of succinate dehydrogenase (SDH), an enzyme complex (also referred to as respiratory complex II) that is a component of both the tricarboxylic acid (TCA) cycle and the mitochondrial electron transport chain, and which couples the oxidation of succinate to fumarate with the reduction of ubiquinone (coenzyme Q) to ubiquinol. Promotes maturation of the iron-sulfur protein subunit of the SDH catalytic dimer, protecting it from the deleterious effects of oxidants. May act together with SDHAF1.</text>
</comment>
<sequence length="121" mass="14235">MRPSFTTLVRARRPVRETPPLMPPLQLYREILRAHRNLPSPQRALGDSYVRGEFRAHRKIDNPLHIVGFLQQWQEYLNVIAGGKWHEYRLSSAELDKMSPEQVGQLYELMKETQRIGRGEE</sequence>
<comment type="subunit">
    <text evidence="6">Interacts with the iron-sulfur protein subunit within the SDH catalytic dimer.</text>
</comment>
<keyword evidence="5 6" id="KW-0143">Chaperone</keyword>
<dbReference type="STRING" id="1382522.W6MJ02"/>
<dbReference type="Proteomes" id="UP000019384">
    <property type="component" value="Unassembled WGS sequence"/>
</dbReference>
<keyword evidence="3" id="KW-0809">Transit peptide</keyword>
<dbReference type="GO" id="GO:0005759">
    <property type="term" value="C:mitochondrial matrix"/>
    <property type="evidence" value="ECO:0007669"/>
    <property type="project" value="UniProtKB-SubCell"/>
</dbReference>
<gene>
    <name evidence="7" type="ORF">KUCA_T00002456001</name>
</gene>
<dbReference type="GO" id="GO:0005758">
    <property type="term" value="C:mitochondrial intermembrane space"/>
    <property type="evidence" value="ECO:0007669"/>
    <property type="project" value="TreeGrafter"/>
</dbReference>
<evidence type="ECO:0000256" key="6">
    <source>
        <dbReference type="RuleBase" id="RU368039"/>
    </source>
</evidence>
<evidence type="ECO:0000313" key="7">
    <source>
        <dbReference type="EMBL" id="CDK26484.1"/>
    </source>
</evidence>
<evidence type="ECO:0000256" key="2">
    <source>
        <dbReference type="ARBA" id="ARBA00006020"/>
    </source>
</evidence>
<evidence type="ECO:0000256" key="1">
    <source>
        <dbReference type="ARBA" id="ARBA00004305"/>
    </source>
</evidence>
<dbReference type="PANTHER" id="PTHR13137">
    <property type="entry name" value="DC11 ACN9 HOMOLOG"/>
    <property type="match status" value="1"/>
</dbReference>
<evidence type="ECO:0000256" key="5">
    <source>
        <dbReference type="ARBA" id="ARBA00023186"/>
    </source>
</evidence>
<evidence type="ECO:0000256" key="3">
    <source>
        <dbReference type="ARBA" id="ARBA00022946"/>
    </source>
</evidence>
<dbReference type="GeneID" id="34519875"/>
<keyword evidence="4 6" id="KW-0496">Mitochondrion</keyword>
<reference evidence="7" key="1">
    <citation type="submission" date="2013-12" db="EMBL/GenBank/DDBJ databases">
        <authorList>
            <person name="Genoscope - CEA"/>
        </authorList>
    </citation>
    <scope>NUCLEOTIDE SEQUENCE</scope>
    <source>
        <strain evidence="7">CBS 1993</strain>
    </source>
</reference>
<dbReference type="PANTHER" id="PTHR13137:SF6">
    <property type="entry name" value="SUCCINATE DEHYDROGENASE ASSEMBLY FACTOR 3, MITOCHONDRIAL"/>
    <property type="match status" value="1"/>
</dbReference>
<dbReference type="GO" id="GO:0006105">
    <property type="term" value="P:succinate metabolic process"/>
    <property type="evidence" value="ECO:0007669"/>
    <property type="project" value="TreeGrafter"/>
</dbReference>
<dbReference type="InterPro" id="IPR008381">
    <property type="entry name" value="SDHAF3/Sdh7"/>
</dbReference>
<dbReference type="GO" id="GO:0034553">
    <property type="term" value="P:mitochondrial respiratory chain complex II assembly"/>
    <property type="evidence" value="ECO:0007669"/>
    <property type="project" value="UniProtKB-UniRule"/>
</dbReference>
<evidence type="ECO:0000313" key="8">
    <source>
        <dbReference type="Proteomes" id="UP000019384"/>
    </source>
</evidence>
<organism evidence="7 8">
    <name type="scientific">Kuraishia capsulata CBS 1993</name>
    <dbReference type="NCBI Taxonomy" id="1382522"/>
    <lineage>
        <taxon>Eukaryota</taxon>
        <taxon>Fungi</taxon>
        <taxon>Dikarya</taxon>
        <taxon>Ascomycota</taxon>
        <taxon>Saccharomycotina</taxon>
        <taxon>Pichiomycetes</taxon>
        <taxon>Pichiales</taxon>
        <taxon>Pichiaceae</taxon>
        <taxon>Kuraishia</taxon>
    </lineage>
</organism>
<dbReference type="CDD" id="cd20270">
    <property type="entry name" value="Complex1_LYR_SDHAF3_LYRM10"/>
    <property type="match status" value="1"/>
</dbReference>
<reference evidence="7" key="2">
    <citation type="submission" date="2014-02" db="EMBL/GenBank/DDBJ databases">
        <title>Complete DNA sequence of /Kuraishia capsulata/ illustrates novel genomic features among budding yeasts (/Saccharomycotina/).</title>
        <authorList>
            <person name="Morales L."/>
            <person name="Noel B."/>
            <person name="Porcel B."/>
            <person name="Marcet-Houben M."/>
            <person name="Hullo M-F."/>
            <person name="Sacerdot C."/>
            <person name="Tekaia F."/>
            <person name="Leh-Louis V."/>
            <person name="Despons L."/>
            <person name="Khanna V."/>
            <person name="Aury J-M."/>
            <person name="Barbe V."/>
            <person name="Couloux A."/>
            <person name="Labadie K."/>
            <person name="Pelletier E."/>
            <person name="Souciet J-L."/>
            <person name="Boekhout T."/>
            <person name="Gabaldon T."/>
            <person name="Wincker P."/>
            <person name="Dujon B."/>
        </authorList>
    </citation>
    <scope>NUCLEOTIDE SEQUENCE</scope>
    <source>
        <strain evidence="7">CBS 1993</strain>
    </source>
</reference>
<keyword evidence="8" id="KW-1185">Reference proteome</keyword>